<comment type="caution">
    <text evidence="2">The sequence shown here is derived from an EMBL/GenBank/DDBJ whole genome shotgun (WGS) entry which is preliminary data.</text>
</comment>
<dbReference type="EMBL" id="MU071164">
    <property type="protein sequence ID" value="KAF5826223.1"/>
    <property type="molecule type" value="Genomic_DNA"/>
</dbReference>
<evidence type="ECO:0000259" key="1">
    <source>
        <dbReference type="Pfam" id="PF00476"/>
    </source>
</evidence>
<keyword evidence="3" id="KW-1185">Reference proteome</keyword>
<feature type="domain" description="DNA-directed DNA polymerase family A palm" evidence="1">
    <location>
        <begin position="12"/>
        <end position="106"/>
    </location>
</feature>
<feature type="non-terminal residue" evidence="2">
    <location>
        <position position="1"/>
    </location>
</feature>
<dbReference type="InterPro" id="IPR001098">
    <property type="entry name" value="DNA-dir_DNA_pol_A_palm_dom"/>
</dbReference>
<dbReference type="Gene3D" id="3.30.70.370">
    <property type="match status" value="1"/>
</dbReference>
<sequence>YKCTSLFLVYLQLQSAAVRQAINSVVQGSAADLIKRGMVALNARLQQEQLDGVARLVLQVHDELLFEVQAGHEARVAAHVQEVMSSAWDLRVPFPVKISMGPSWGELSEDE</sequence>
<evidence type="ECO:0000313" key="2">
    <source>
        <dbReference type="EMBL" id="KAF5826223.1"/>
    </source>
</evidence>
<dbReference type="Proteomes" id="UP000815325">
    <property type="component" value="Unassembled WGS sequence"/>
</dbReference>
<name>A0ABQ7FV54_DUNSA</name>
<organism evidence="2 3">
    <name type="scientific">Dunaliella salina</name>
    <name type="common">Green alga</name>
    <name type="synonym">Protococcus salinus</name>
    <dbReference type="NCBI Taxonomy" id="3046"/>
    <lineage>
        <taxon>Eukaryota</taxon>
        <taxon>Viridiplantae</taxon>
        <taxon>Chlorophyta</taxon>
        <taxon>core chlorophytes</taxon>
        <taxon>Chlorophyceae</taxon>
        <taxon>CS clade</taxon>
        <taxon>Chlamydomonadales</taxon>
        <taxon>Dunaliellaceae</taxon>
        <taxon>Dunaliella</taxon>
    </lineage>
</organism>
<dbReference type="SUPFAM" id="SSF56672">
    <property type="entry name" value="DNA/RNA polymerases"/>
    <property type="match status" value="1"/>
</dbReference>
<proteinExistence type="predicted"/>
<accession>A0ABQ7FV54</accession>
<dbReference type="Gene3D" id="1.10.150.20">
    <property type="entry name" value="5' to 3' exonuclease, C-terminal subdomain"/>
    <property type="match status" value="1"/>
</dbReference>
<reference evidence="2" key="1">
    <citation type="submission" date="2017-08" db="EMBL/GenBank/DDBJ databases">
        <authorList>
            <person name="Polle J.E."/>
            <person name="Barry K."/>
            <person name="Cushman J."/>
            <person name="Schmutz J."/>
            <person name="Tran D."/>
            <person name="Hathwaick L.T."/>
            <person name="Yim W.C."/>
            <person name="Jenkins J."/>
            <person name="Mckie-Krisberg Z.M."/>
            <person name="Prochnik S."/>
            <person name="Lindquist E."/>
            <person name="Dockter R.B."/>
            <person name="Adam C."/>
            <person name="Molina H."/>
            <person name="Bunkerborg J."/>
            <person name="Jin E."/>
            <person name="Buchheim M."/>
            <person name="Magnuson J."/>
        </authorList>
    </citation>
    <scope>NUCLEOTIDE SEQUENCE</scope>
    <source>
        <strain evidence="2">CCAP 19/18</strain>
    </source>
</reference>
<protein>
    <submittedName>
        <fullName evidence="2">DNA polymerase I</fullName>
    </submittedName>
</protein>
<dbReference type="Pfam" id="PF00476">
    <property type="entry name" value="DNA_pol_A"/>
    <property type="match status" value="1"/>
</dbReference>
<evidence type="ECO:0000313" key="3">
    <source>
        <dbReference type="Proteomes" id="UP000815325"/>
    </source>
</evidence>
<dbReference type="PANTHER" id="PTHR10133">
    <property type="entry name" value="DNA POLYMERASE I"/>
    <property type="match status" value="1"/>
</dbReference>
<dbReference type="InterPro" id="IPR043502">
    <property type="entry name" value="DNA/RNA_pol_sf"/>
</dbReference>
<gene>
    <name evidence="2" type="ORF">DUNSADRAFT_4064</name>
</gene>
<dbReference type="PANTHER" id="PTHR10133:SF62">
    <property type="entry name" value="DNA POLYMERASE THETA"/>
    <property type="match status" value="1"/>
</dbReference>
<dbReference type="InterPro" id="IPR002298">
    <property type="entry name" value="DNA_polymerase_A"/>
</dbReference>